<name>U5S916_9LACT</name>
<dbReference type="CDD" id="cd22533">
    <property type="entry name" value="KH-II_YlqC-like"/>
    <property type="match status" value="1"/>
</dbReference>
<dbReference type="HOGENOM" id="CLU_132074_1_2_9"/>
<keyword evidence="3" id="KW-0143">Chaperone</keyword>
<dbReference type="PANTHER" id="PTHR34654">
    <property type="entry name" value="UPF0109 PROTEIN SCO5592"/>
    <property type="match status" value="1"/>
</dbReference>
<protein>
    <recommendedName>
        <fullName evidence="3">RNA-binding protein KhpA</fullName>
    </recommendedName>
    <alternativeName>
        <fullName evidence="3">KH-domain protein A</fullName>
    </alternativeName>
</protein>
<reference evidence="4 5" key="1">
    <citation type="journal article" date="2013" name="Genome Announc.">
        <title>Complete Genome Sequence of Carnobacterium gilichinskyi Strain WN1359T (DSM 27470T).</title>
        <authorList>
            <person name="Leonard M.T."/>
            <person name="Panayotova N."/>
            <person name="Farmerie W.G."/>
            <person name="Triplett E.W."/>
            <person name="Nicholson W.L."/>
        </authorList>
    </citation>
    <scope>NUCLEOTIDE SEQUENCE [LARGE SCALE GENOMIC DNA]</scope>
    <source>
        <strain evidence="4 5">WN1359</strain>
    </source>
</reference>
<dbReference type="Gene3D" id="3.30.300.20">
    <property type="match status" value="1"/>
</dbReference>
<dbReference type="STRING" id="1266845.Q783_04490"/>
<organism evidence="4 5">
    <name type="scientific">Carnobacterium inhibens subsp. gilichinskyi</name>
    <dbReference type="NCBI Taxonomy" id="1266845"/>
    <lineage>
        <taxon>Bacteria</taxon>
        <taxon>Bacillati</taxon>
        <taxon>Bacillota</taxon>
        <taxon>Bacilli</taxon>
        <taxon>Lactobacillales</taxon>
        <taxon>Carnobacteriaceae</taxon>
        <taxon>Carnobacterium</taxon>
    </lineage>
</organism>
<sequence length="92" mass="10305">MNQKTLNKRMFSMADIKDLILTVVSPLVSHPDDLAIALVETEEFLDYQLSVHPEDVGRVIGKKGRVAKAIRTIVYSVRVLGSKRVRLTIVNS</sequence>
<dbReference type="InterPro" id="IPR009019">
    <property type="entry name" value="KH_sf_prok-type"/>
</dbReference>
<dbReference type="GO" id="GO:0009252">
    <property type="term" value="P:peptidoglycan biosynthetic process"/>
    <property type="evidence" value="ECO:0007669"/>
    <property type="project" value="UniProtKB-UniRule"/>
</dbReference>
<evidence type="ECO:0000256" key="3">
    <source>
        <dbReference type="HAMAP-Rule" id="MF_00088"/>
    </source>
</evidence>
<keyword evidence="3" id="KW-0133">Cell shape</keyword>
<comment type="function">
    <text evidence="3">A probable RNA chaperone. Forms a complex with KhpB which binds to cellular RNA and controls its expression. Plays a role in peptidoglycan (PG) homeostasis and cell length regulation.</text>
</comment>
<dbReference type="GO" id="GO:0008360">
    <property type="term" value="P:regulation of cell shape"/>
    <property type="evidence" value="ECO:0007669"/>
    <property type="project" value="UniProtKB-KW"/>
</dbReference>
<dbReference type="Pfam" id="PF13083">
    <property type="entry name" value="KH_KhpA-B"/>
    <property type="match status" value="1"/>
</dbReference>
<dbReference type="SUPFAM" id="SSF54814">
    <property type="entry name" value="Prokaryotic type KH domain (KH-domain type II)"/>
    <property type="match status" value="1"/>
</dbReference>
<keyword evidence="2 3" id="KW-0694">RNA-binding</keyword>
<dbReference type="AlphaFoldDB" id="U5S916"/>
<keyword evidence="3" id="KW-0961">Cell wall biogenesis/degradation</keyword>
<dbReference type="InterPro" id="IPR020627">
    <property type="entry name" value="KhpA"/>
</dbReference>
<dbReference type="GO" id="GO:0071555">
    <property type="term" value="P:cell wall organization"/>
    <property type="evidence" value="ECO:0007669"/>
    <property type="project" value="UniProtKB-KW"/>
</dbReference>
<proteinExistence type="inferred from homology"/>
<comment type="subcellular location">
    <subcellularLocation>
        <location evidence="3">Cytoplasm</location>
    </subcellularLocation>
</comment>
<comment type="subunit">
    <text evidence="3">Forms a complex with KhpB.</text>
</comment>
<dbReference type="KEGG" id="caw:Q783_04490"/>
<evidence type="ECO:0000313" key="5">
    <source>
        <dbReference type="Proteomes" id="UP000017469"/>
    </source>
</evidence>
<gene>
    <name evidence="3" type="primary">khpA</name>
    <name evidence="4" type="ORF">Q783_04490</name>
</gene>
<evidence type="ECO:0000256" key="2">
    <source>
        <dbReference type="ARBA" id="ARBA00022884"/>
    </source>
</evidence>
<keyword evidence="1 3" id="KW-0963">Cytoplasm</keyword>
<accession>U5S916</accession>
<dbReference type="HAMAP" id="MF_00088">
    <property type="entry name" value="KhpA"/>
    <property type="match status" value="1"/>
</dbReference>
<dbReference type="Proteomes" id="UP000017469">
    <property type="component" value="Chromosome"/>
</dbReference>
<evidence type="ECO:0000256" key="1">
    <source>
        <dbReference type="ARBA" id="ARBA00022490"/>
    </source>
</evidence>
<dbReference type="GO" id="GO:0005737">
    <property type="term" value="C:cytoplasm"/>
    <property type="evidence" value="ECO:0007669"/>
    <property type="project" value="UniProtKB-SubCell"/>
</dbReference>
<dbReference type="eggNOG" id="COG1837">
    <property type="taxonomic scope" value="Bacteria"/>
</dbReference>
<dbReference type="GO" id="GO:0003723">
    <property type="term" value="F:RNA binding"/>
    <property type="evidence" value="ECO:0007669"/>
    <property type="project" value="UniProtKB-UniRule"/>
</dbReference>
<dbReference type="PANTHER" id="PTHR34654:SF1">
    <property type="entry name" value="RNA-BINDING PROTEIN KHPA"/>
    <property type="match status" value="1"/>
</dbReference>
<dbReference type="EMBL" id="CP006812">
    <property type="protein sequence ID" value="AGY81551.1"/>
    <property type="molecule type" value="Genomic_DNA"/>
</dbReference>
<comment type="similarity">
    <text evidence="3">Belongs to the KhpA RNA-binding protein family.</text>
</comment>
<evidence type="ECO:0000313" key="4">
    <source>
        <dbReference type="EMBL" id="AGY81551.1"/>
    </source>
</evidence>
<dbReference type="InterPro" id="IPR015946">
    <property type="entry name" value="KH_dom-like_a/b"/>
</dbReference>
<dbReference type="PATRIC" id="fig|1266845.5.peg.836"/>